<feature type="transmembrane region" description="Helical" evidence="1">
    <location>
        <begin position="917"/>
        <end position="938"/>
    </location>
</feature>
<dbReference type="Gene3D" id="3.30.2090.10">
    <property type="entry name" value="Multidrug efflux transporter AcrB TolC docking domain, DN and DC subdomains"/>
    <property type="match status" value="2"/>
</dbReference>
<feature type="transmembrane region" description="Helical" evidence="1">
    <location>
        <begin position="865"/>
        <end position="884"/>
    </location>
</feature>
<dbReference type="InParanoid" id="A0A6M4H7Q0"/>
<evidence type="ECO:0000256" key="1">
    <source>
        <dbReference type="SAM" id="Phobius"/>
    </source>
</evidence>
<sequence length="1022" mass="113128">MKRFNLSEWALSHQTLVLYFMVVLALVGVGSYLKLGQAEDPDFTFKLMVVRTMWPGADAGEVERQLTDRIEKKLQETPRLDFLRSYSKPGESVIFVFVKDNARPDEIRDTWYQVRKKVGDIRATLPQGVIGPFFNDEFGDTFGNIYAVTGDGYSYAQLKETADRIRNELLRVKDVAKVDLVGEQDERIYVELANAKLATFGVEPAVVFAALQQQNAVTATGSFETPTDRIYIRASGALDSVESVKQIAIRANGRLLRVGDIANVTRGFVDPPQPRMRYMGREALGIAVSMVPRGDIVALGKSLDTEVERIEGELPVGLDLHRVNDQPATVTRSIKEFTRTLAEAVTIVLVVSFLSLGLRTGLIVALSIPLTLAVTFAFMYQAGIDLHKISLGALIIALGLLVDDAIISVEMMVVKMEQGWERVRAASFAYTSTAMPMLTGTIVTAAGFLPIGLARSSTGEYTFSIFAVTTIALLVSWVVSVLFVPYLGYKLLPDMKKSGVHFDEGAVYRKPFYLRVRRIVDWCVTHRWIVIGATVAAFLVSVFAFRFVQQQFFPAASRPELIVDLRLQEGSSIHATEAQVKKLEKLFLTDPAIKDNVDNFVSYVGSGSPRFYLPFDQQLVNANFGQFIVNTKDNEAREIVRARLIKAFEEDFPEVRGRVNRLENGPPVGFPVQFRVIGEDKAVIRRIANEVAEVMRANPWMRDVNFDWDEPSKVIRLTIDQNRARVLGISTQELAVFLNTVLSGQPVTTYRENDKQIDVLARGAREERVYVSLLKDLAVPVGRGRSVPLSQIADLSYGFEQGIYWRRDRLPVITVRSDLKDGVQAPVVSAQVNAKLEDIRAKLPFGYRIDTGGAVEDAGKGQKSIAIVAPVMILVMVTALMLQLQSFSRLALVLLTAPLGLIGVVIALLAFNVPFGFVAMLGTIALAGMIMRNSVILVDQIEHDIREGSEAWDAIVDSTVRRFRPIVLTAAAAVLAMIPLTRSAFYGPMAVAIMGGLVVATALTLLFLPALYAAWFRVRRTA</sequence>
<dbReference type="Gene3D" id="3.30.70.1430">
    <property type="entry name" value="Multidrug efflux transporter AcrB pore domain"/>
    <property type="match status" value="2"/>
</dbReference>
<dbReference type="GO" id="GO:0042910">
    <property type="term" value="F:xenobiotic transmembrane transporter activity"/>
    <property type="evidence" value="ECO:0007669"/>
    <property type="project" value="TreeGrafter"/>
</dbReference>
<dbReference type="RefSeq" id="WP_171162993.1">
    <property type="nucleotide sequence ID" value="NZ_CP053073.1"/>
</dbReference>
<keyword evidence="1" id="KW-0472">Membrane</keyword>
<keyword evidence="3" id="KW-1185">Reference proteome</keyword>
<accession>A0A6M4H7Q0</accession>
<dbReference type="EMBL" id="CP053073">
    <property type="protein sequence ID" value="QJR15590.1"/>
    <property type="molecule type" value="Genomic_DNA"/>
</dbReference>
<reference evidence="2 3" key="1">
    <citation type="submission" date="2020-04" db="EMBL/GenBank/DDBJ databases">
        <title>Usitatibacter rugosus gen. nov., sp. nov. and Usitatibacter palustris sp. nov., novel members of Usitatibacteraceae fam. nov. within the order Nitrosomonadales isolated from soil.</title>
        <authorList>
            <person name="Huber K.J."/>
            <person name="Neumann-Schaal M."/>
            <person name="Geppert A."/>
            <person name="Luckner M."/>
            <person name="Wanner G."/>
            <person name="Overmann J."/>
        </authorList>
    </citation>
    <scope>NUCLEOTIDE SEQUENCE [LARGE SCALE GENOMIC DNA]</scope>
    <source>
        <strain evidence="2 3">Swamp67</strain>
    </source>
</reference>
<feature type="transmembrane region" description="Helical" evidence="1">
    <location>
        <begin position="463"/>
        <end position="487"/>
    </location>
</feature>
<organism evidence="2 3">
    <name type="scientific">Usitatibacter palustris</name>
    <dbReference type="NCBI Taxonomy" id="2732487"/>
    <lineage>
        <taxon>Bacteria</taxon>
        <taxon>Pseudomonadati</taxon>
        <taxon>Pseudomonadota</taxon>
        <taxon>Betaproteobacteria</taxon>
        <taxon>Nitrosomonadales</taxon>
        <taxon>Usitatibacteraceae</taxon>
        <taxon>Usitatibacter</taxon>
    </lineage>
</organism>
<name>A0A6M4H7Q0_9PROT</name>
<dbReference type="PANTHER" id="PTHR32063:SF18">
    <property type="entry name" value="CATION EFFLUX SYSTEM PROTEIN"/>
    <property type="match status" value="1"/>
</dbReference>
<dbReference type="InterPro" id="IPR027463">
    <property type="entry name" value="AcrB_DN_DC_subdom"/>
</dbReference>
<feature type="transmembrane region" description="Helical" evidence="1">
    <location>
        <begin position="16"/>
        <end position="33"/>
    </location>
</feature>
<keyword evidence="1" id="KW-1133">Transmembrane helix</keyword>
<dbReference type="Gene3D" id="3.30.70.1440">
    <property type="entry name" value="Multidrug efflux transporter AcrB pore domain"/>
    <property type="match status" value="1"/>
</dbReference>
<feature type="transmembrane region" description="Helical" evidence="1">
    <location>
        <begin position="428"/>
        <end position="451"/>
    </location>
</feature>
<feature type="transmembrane region" description="Helical" evidence="1">
    <location>
        <begin position="891"/>
        <end position="911"/>
    </location>
</feature>
<dbReference type="Gene3D" id="3.30.70.1320">
    <property type="entry name" value="Multidrug efflux transporter AcrB pore domain like"/>
    <property type="match status" value="1"/>
</dbReference>
<gene>
    <name evidence="2" type="primary">swrC</name>
    <name evidence="2" type="ORF">DSM104440_02412</name>
</gene>
<dbReference type="Proteomes" id="UP000503096">
    <property type="component" value="Chromosome"/>
</dbReference>
<feature type="transmembrane region" description="Helical" evidence="1">
    <location>
        <begin position="528"/>
        <end position="548"/>
    </location>
</feature>
<dbReference type="AlphaFoldDB" id="A0A6M4H7Q0"/>
<feature type="transmembrane region" description="Helical" evidence="1">
    <location>
        <begin position="389"/>
        <end position="407"/>
    </location>
</feature>
<feature type="transmembrane region" description="Helical" evidence="1">
    <location>
        <begin position="337"/>
        <end position="356"/>
    </location>
</feature>
<dbReference type="PANTHER" id="PTHR32063">
    <property type="match status" value="1"/>
</dbReference>
<proteinExistence type="predicted"/>
<dbReference type="PRINTS" id="PR00702">
    <property type="entry name" value="ACRIFLAVINRP"/>
</dbReference>
<dbReference type="Gene3D" id="1.20.1640.10">
    <property type="entry name" value="Multidrug efflux transporter AcrB transmembrane domain"/>
    <property type="match status" value="2"/>
</dbReference>
<dbReference type="Pfam" id="PF00873">
    <property type="entry name" value="ACR_tran"/>
    <property type="match status" value="1"/>
</dbReference>
<evidence type="ECO:0000313" key="2">
    <source>
        <dbReference type="EMBL" id="QJR15590.1"/>
    </source>
</evidence>
<dbReference type="KEGG" id="upl:DSM104440_02412"/>
<feature type="transmembrane region" description="Helical" evidence="1">
    <location>
        <begin position="363"/>
        <end position="383"/>
    </location>
</feature>
<dbReference type="SUPFAM" id="SSF82714">
    <property type="entry name" value="Multidrug efflux transporter AcrB TolC docking domain, DN and DC subdomains"/>
    <property type="match status" value="2"/>
</dbReference>
<feature type="transmembrane region" description="Helical" evidence="1">
    <location>
        <begin position="991"/>
        <end position="1016"/>
    </location>
</feature>
<dbReference type="GO" id="GO:0005886">
    <property type="term" value="C:plasma membrane"/>
    <property type="evidence" value="ECO:0007669"/>
    <property type="project" value="TreeGrafter"/>
</dbReference>
<dbReference type="SUPFAM" id="SSF82693">
    <property type="entry name" value="Multidrug efflux transporter AcrB pore domain, PN1, PN2, PC1 and PC2 subdomains"/>
    <property type="match status" value="2"/>
</dbReference>
<evidence type="ECO:0000313" key="3">
    <source>
        <dbReference type="Proteomes" id="UP000503096"/>
    </source>
</evidence>
<protein>
    <submittedName>
        <fullName evidence="2">Swarming motility protein SwrC</fullName>
    </submittedName>
</protein>
<dbReference type="SUPFAM" id="SSF82866">
    <property type="entry name" value="Multidrug efflux transporter AcrB transmembrane domain"/>
    <property type="match status" value="2"/>
</dbReference>
<feature type="transmembrane region" description="Helical" evidence="1">
    <location>
        <begin position="966"/>
        <end position="985"/>
    </location>
</feature>
<dbReference type="InterPro" id="IPR001036">
    <property type="entry name" value="Acrflvin-R"/>
</dbReference>
<keyword evidence="1" id="KW-0812">Transmembrane</keyword>